<accession>A0AAD7EAY5</accession>
<reference evidence="1" key="1">
    <citation type="submission" date="2023-03" db="EMBL/GenBank/DDBJ databases">
        <title>Massive genome expansion in bonnet fungi (Mycena s.s.) driven by repeated elements and novel gene families across ecological guilds.</title>
        <authorList>
            <consortium name="Lawrence Berkeley National Laboratory"/>
            <person name="Harder C.B."/>
            <person name="Miyauchi S."/>
            <person name="Viragh M."/>
            <person name="Kuo A."/>
            <person name="Thoen E."/>
            <person name="Andreopoulos B."/>
            <person name="Lu D."/>
            <person name="Skrede I."/>
            <person name="Drula E."/>
            <person name="Henrissat B."/>
            <person name="Morin E."/>
            <person name="Kohler A."/>
            <person name="Barry K."/>
            <person name="LaButti K."/>
            <person name="Morin E."/>
            <person name="Salamov A."/>
            <person name="Lipzen A."/>
            <person name="Mereny Z."/>
            <person name="Hegedus B."/>
            <person name="Baldrian P."/>
            <person name="Stursova M."/>
            <person name="Weitz H."/>
            <person name="Taylor A."/>
            <person name="Grigoriev I.V."/>
            <person name="Nagy L.G."/>
            <person name="Martin F."/>
            <person name="Kauserud H."/>
        </authorList>
    </citation>
    <scope>NUCLEOTIDE SEQUENCE</scope>
    <source>
        <strain evidence="1">CBHHK002</strain>
    </source>
</reference>
<evidence type="ECO:0000313" key="1">
    <source>
        <dbReference type="EMBL" id="KAJ7307811.1"/>
    </source>
</evidence>
<protein>
    <submittedName>
        <fullName evidence="1">Uncharacterized protein</fullName>
    </submittedName>
</protein>
<dbReference type="Proteomes" id="UP001218218">
    <property type="component" value="Unassembled WGS sequence"/>
</dbReference>
<organism evidence="1 2">
    <name type="scientific">Mycena albidolilacea</name>
    <dbReference type="NCBI Taxonomy" id="1033008"/>
    <lineage>
        <taxon>Eukaryota</taxon>
        <taxon>Fungi</taxon>
        <taxon>Dikarya</taxon>
        <taxon>Basidiomycota</taxon>
        <taxon>Agaricomycotina</taxon>
        <taxon>Agaricomycetes</taxon>
        <taxon>Agaricomycetidae</taxon>
        <taxon>Agaricales</taxon>
        <taxon>Marasmiineae</taxon>
        <taxon>Mycenaceae</taxon>
        <taxon>Mycena</taxon>
    </lineage>
</organism>
<proteinExistence type="predicted"/>
<evidence type="ECO:0000313" key="2">
    <source>
        <dbReference type="Proteomes" id="UP001218218"/>
    </source>
</evidence>
<dbReference type="AlphaFoldDB" id="A0AAD7EAY5"/>
<keyword evidence="2" id="KW-1185">Reference proteome</keyword>
<gene>
    <name evidence="1" type="ORF">DFH08DRAFT_824122</name>
</gene>
<sequence length="328" mass="36596">MEKGAAHKLKPSPFTSSIWVWYSVQIPTVPSISQPLCLAYTHSIPQAFSKFCWESVDFPTVLKVQKQELSEEGGGGGQNFARILSGLWDLTYFGIMISPDRGQHGMLTSMSADLCRPGLHSISSPTFLYPGWALSPLRIIRRSSVRLTTASVEKELGLHAMLVTGTAVVSTGPERERSVTRRLSFRLFKLIKHASHKAYTAYPTIYGVFSGPVDLSTAVIDGNGRKKCSERAHGTGQISSLCHCCNLWFRLFEKMATLFPLFTYGLWLNFLYGKNIQQGFLTFSWKFPEKRQLDSELQASSSTVDPTGTYELYMASSLWNVGRRQSGP</sequence>
<comment type="caution">
    <text evidence="1">The sequence shown here is derived from an EMBL/GenBank/DDBJ whole genome shotgun (WGS) entry which is preliminary data.</text>
</comment>
<dbReference type="EMBL" id="JARIHO010000087">
    <property type="protein sequence ID" value="KAJ7307811.1"/>
    <property type="molecule type" value="Genomic_DNA"/>
</dbReference>
<name>A0AAD7EAY5_9AGAR</name>